<dbReference type="AlphaFoldDB" id="A0A2C5Z1N7"/>
<evidence type="ECO:0000256" key="5">
    <source>
        <dbReference type="ARBA" id="ARBA00011427"/>
    </source>
</evidence>
<evidence type="ECO:0000313" key="12">
    <source>
        <dbReference type="Proteomes" id="UP000226431"/>
    </source>
</evidence>
<comment type="function">
    <text evidence="1">The complex LTO1:YAE1 may function as a target specific adapter that probably recruits apo-RPLI1 to the cytosolic iron-sulfur protein assembly (CIA) complex machinery. May be required for biogenesis of the large ribosomal subunit and initiation of translation.</text>
</comment>
<dbReference type="InterPro" id="IPR019191">
    <property type="entry name" value="Essential_protein_Yae1_N"/>
</dbReference>
<comment type="subunit">
    <text evidence="5">May form a complex with LTO1.</text>
</comment>
<evidence type="ECO:0000256" key="2">
    <source>
        <dbReference type="ARBA" id="ARBA00004123"/>
    </source>
</evidence>
<sequence length="185" mass="19692">MAQETGSKTEAASLDDVFCAEASHPSDVRRLQAEHAKAGYREAISTAKQTTIQAGFDDGFRLGAALGLRAGRVLGLLEGICEAVPGEVEAEKLLATAREELSVSSLLSSSYWAPDGEGKFQTGSDDDNLADGHPLINKWNSFVDRQLARWAIDEAVLGGEPARPLADEAIISSSAPLGARRPLDW</sequence>
<keyword evidence="9" id="KW-0539">Nucleus</keyword>
<dbReference type="GO" id="GO:0005634">
    <property type="term" value="C:nucleus"/>
    <property type="evidence" value="ECO:0007669"/>
    <property type="project" value="UniProtKB-SubCell"/>
</dbReference>
<organism evidence="11 12">
    <name type="scientific">Ophiocordyceps camponoti-rufipedis</name>
    <dbReference type="NCBI Taxonomy" id="2004952"/>
    <lineage>
        <taxon>Eukaryota</taxon>
        <taxon>Fungi</taxon>
        <taxon>Dikarya</taxon>
        <taxon>Ascomycota</taxon>
        <taxon>Pezizomycotina</taxon>
        <taxon>Sordariomycetes</taxon>
        <taxon>Hypocreomycetidae</taxon>
        <taxon>Hypocreales</taxon>
        <taxon>Ophiocordycipitaceae</taxon>
        <taxon>Ophiocordyceps</taxon>
    </lineage>
</organism>
<evidence type="ECO:0000256" key="3">
    <source>
        <dbReference type="ARBA" id="ARBA00004496"/>
    </source>
</evidence>
<reference evidence="11 12" key="1">
    <citation type="submission" date="2017-06" db="EMBL/GenBank/DDBJ databases">
        <title>Ant-infecting Ophiocordyceps genomes reveal a high diversity of potential behavioral manipulation genes and a possible major role for enterotoxins.</title>
        <authorList>
            <person name="De Bekker C."/>
            <person name="Evans H.C."/>
            <person name="Brachmann A."/>
            <person name="Hughes D.P."/>
        </authorList>
    </citation>
    <scope>NUCLEOTIDE SEQUENCE [LARGE SCALE GENOMIC DNA]</scope>
    <source>
        <strain evidence="11 12">Map16</strain>
    </source>
</reference>
<feature type="domain" description="Essential protein Yae1 N-terminal" evidence="10">
    <location>
        <begin position="39"/>
        <end position="77"/>
    </location>
</feature>
<evidence type="ECO:0000256" key="8">
    <source>
        <dbReference type="ARBA" id="ARBA00022490"/>
    </source>
</evidence>
<evidence type="ECO:0000313" key="11">
    <source>
        <dbReference type="EMBL" id="PHH74917.1"/>
    </source>
</evidence>
<dbReference type="Pfam" id="PF09811">
    <property type="entry name" value="Yae1_N"/>
    <property type="match status" value="1"/>
</dbReference>
<evidence type="ECO:0000256" key="4">
    <source>
        <dbReference type="ARBA" id="ARBA00007096"/>
    </source>
</evidence>
<gene>
    <name evidence="11" type="ORF">CDD80_2753</name>
</gene>
<evidence type="ECO:0000256" key="7">
    <source>
        <dbReference type="ARBA" id="ARBA00018400"/>
    </source>
</evidence>
<dbReference type="PANTHER" id="PTHR18829">
    <property type="entry name" value="PROTEIN YAE1 HOMOLOG"/>
    <property type="match status" value="1"/>
</dbReference>
<evidence type="ECO:0000259" key="10">
    <source>
        <dbReference type="Pfam" id="PF09811"/>
    </source>
</evidence>
<evidence type="ECO:0000256" key="9">
    <source>
        <dbReference type="ARBA" id="ARBA00023242"/>
    </source>
</evidence>
<dbReference type="InterPro" id="IPR038881">
    <property type="entry name" value="Yae1-like"/>
</dbReference>
<dbReference type="STRING" id="2004952.A0A2C5Z1N7"/>
<evidence type="ECO:0000256" key="6">
    <source>
        <dbReference type="ARBA" id="ARBA00017286"/>
    </source>
</evidence>
<dbReference type="GO" id="GO:0005737">
    <property type="term" value="C:cytoplasm"/>
    <property type="evidence" value="ECO:0007669"/>
    <property type="project" value="UniProtKB-SubCell"/>
</dbReference>
<accession>A0A2C5Z1N7</accession>
<name>A0A2C5Z1N7_9HYPO</name>
<protein>
    <recommendedName>
        <fullName evidence="7">Protein YAE1</fullName>
    </recommendedName>
    <alternativeName>
        <fullName evidence="6">Protein yae1</fullName>
    </alternativeName>
</protein>
<comment type="subcellular location">
    <subcellularLocation>
        <location evidence="3">Cytoplasm</location>
    </subcellularLocation>
    <subcellularLocation>
        <location evidence="2">Nucleus</location>
    </subcellularLocation>
</comment>
<evidence type="ECO:0000256" key="1">
    <source>
        <dbReference type="ARBA" id="ARBA00003836"/>
    </source>
</evidence>
<proteinExistence type="inferred from homology"/>
<dbReference type="EMBL" id="NJES01000245">
    <property type="protein sequence ID" value="PHH74917.1"/>
    <property type="molecule type" value="Genomic_DNA"/>
</dbReference>
<comment type="similarity">
    <text evidence="4">Belongs to the YAE1 family.</text>
</comment>
<comment type="caution">
    <text evidence="11">The sequence shown here is derived from an EMBL/GenBank/DDBJ whole genome shotgun (WGS) entry which is preliminary data.</text>
</comment>
<dbReference type="PANTHER" id="PTHR18829:SF0">
    <property type="entry name" value="PROTEIN YAE1 HOMOLOG"/>
    <property type="match status" value="1"/>
</dbReference>
<keyword evidence="8" id="KW-0963">Cytoplasm</keyword>
<dbReference type="OrthoDB" id="20086at2759"/>
<dbReference type="Proteomes" id="UP000226431">
    <property type="component" value="Unassembled WGS sequence"/>
</dbReference>
<keyword evidence="12" id="KW-1185">Reference proteome</keyword>